<dbReference type="InterPro" id="IPR036249">
    <property type="entry name" value="Thioredoxin-like_sf"/>
</dbReference>
<keyword evidence="3" id="KW-1185">Reference proteome</keyword>
<dbReference type="Pfam" id="PF00578">
    <property type="entry name" value="AhpC-TSA"/>
    <property type="match status" value="1"/>
</dbReference>
<dbReference type="STRING" id="344882.ABB29_03970"/>
<dbReference type="Gene3D" id="2.120.10.30">
    <property type="entry name" value="TolB, C-terminal domain"/>
    <property type="match status" value="2"/>
</dbReference>
<dbReference type="SUPFAM" id="SSF101898">
    <property type="entry name" value="NHL repeat"/>
    <property type="match status" value="1"/>
</dbReference>
<dbReference type="RefSeq" id="WP_057657533.1">
    <property type="nucleotide sequence ID" value="NZ_LDJL01000004.1"/>
</dbReference>
<evidence type="ECO:0000313" key="3">
    <source>
        <dbReference type="Proteomes" id="UP000052052"/>
    </source>
</evidence>
<organism evidence="2 3">
    <name type="scientific">Pseudoxanthomonas dokdonensis</name>
    <dbReference type="NCBI Taxonomy" id="344882"/>
    <lineage>
        <taxon>Bacteria</taxon>
        <taxon>Pseudomonadati</taxon>
        <taxon>Pseudomonadota</taxon>
        <taxon>Gammaproteobacteria</taxon>
        <taxon>Lysobacterales</taxon>
        <taxon>Lysobacteraceae</taxon>
        <taxon>Pseudoxanthomonas</taxon>
    </lineage>
</organism>
<name>A0A0R0D0U7_9GAMM</name>
<reference evidence="2 3" key="1">
    <citation type="submission" date="2015-05" db="EMBL/GenBank/DDBJ databases">
        <title>Genome sequencing and analysis of members of genus Stenotrophomonas.</title>
        <authorList>
            <person name="Patil P.P."/>
            <person name="Midha S."/>
            <person name="Patil P.B."/>
        </authorList>
    </citation>
    <scope>NUCLEOTIDE SEQUENCE [LARGE SCALE GENOMIC DNA]</scope>
    <source>
        <strain evidence="2 3">DSM 21858</strain>
    </source>
</reference>
<dbReference type="InterPro" id="IPR011042">
    <property type="entry name" value="6-blade_b-propeller_TolB-like"/>
</dbReference>
<feature type="domain" description="Alkyl hydroperoxide reductase subunit C/ Thiol specific antioxidant" evidence="1">
    <location>
        <begin position="22"/>
        <end position="124"/>
    </location>
</feature>
<dbReference type="PATRIC" id="fig|344882.3.peg.2128"/>
<sequence>MTDTMAPELPQGLAWLNAPGGSLHEQRGRIVALAFVNAASAWCGQRLAELALLQSRYLGRLQTLVISVPRFDSERVPQRVLKQLRRQGVRFPIAHDSDWQAWQQYGITAWPTVLLIDAEGQVRHRLVGVDGLPELERGVAALCDGLQPATDDDMRIPREANPEPRLPLLFPSGLVATAERLFVADSGHHRVLECTHAGRVIRQFGMGAADFIDGDLGQAAFNNPQGLALARESLYVADAGNHALRRINLPTRMVDTLCGNGRAGRPTEGVVNHPRDVALNQPLAVAEVNNQVYLAMSGDNSIWSYGLGNRELRHRAGAGALDVRDGHARLAAFAQPVSLAPVQQVLYVCDALGSAIRCLQLNSDTVQTVTGKGPWEFGAQDGPRESARLQHPQGIALQPGSPQMWIADTGNGSLRSLRLGGGELKTIELPRPLHSPTGLAVAAGAVWIAETDAHAIVRYDIASGELSHVPIEE</sequence>
<dbReference type="GO" id="GO:0016209">
    <property type="term" value="F:antioxidant activity"/>
    <property type="evidence" value="ECO:0007669"/>
    <property type="project" value="InterPro"/>
</dbReference>
<dbReference type="InterPro" id="IPR000866">
    <property type="entry name" value="AhpC/TSA"/>
</dbReference>
<dbReference type="Proteomes" id="UP000052052">
    <property type="component" value="Unassembled WGS sequence"/>
</dbReference>
<evidence type="ECO:0000259" key="1">
    <source>
        <dbReference type="Pfam" id="PF00578"/>
    </source>
</evidence>
<dbReference type="OrthoDB" id="9811352at2"/>
<proteinExistence type="predicted"/>
<gene>
    <name evidence="2" type="ORF">ABB29_03970</name>
</gene>
<dbReference type="EMBL" id="LDJL01000004">
    <property type="protein sequence ID" value="KRG71203.1"/>
    <property type="molecule type" value="Genomic_DNA"/>
</dbReference>
<dbReference type="AlphaFoldDB" id="A0A0R0D0U7"/>
<accession>A0A0R0D0U7</accession>
<dbReference type="GO" id="GO:0016491">
    <property type="term" value="F:oxidoreductase activity"/>
    <property type="evidence" value="ECO:0007669"/>
    <property type="project" value="InterPro"/>
</dbReference>
<comment type="caution">
    <text evidence="2">The sequence shown here is derived from an EMBL/GenBank/DDBJ whole genome shotgun (WGS) entry which is preliminary data.</text>
</comment>
<dbReference type="PANTHER" id="PTHR46388:SF2">
    <property type="entry name" value="NHL REPEAT-CONTAINING PROTEIN 2"/>
    <property type="match status" value="1"/>
</dbReference>
<dbReference type="SUPFAM" id="SSF52833">
    <property type="entry name" value="Thioredoxin-like"/>
    <property type="match status" value="1"/>
</dbReference>
<evidence type="ECO:0000313" key="2">
    <source>
        <dbReference type="EMBL" id="KRG71203.1"/>
    </source>
</evidence>
<dbReference type="Gene3D" id="3.40.30.10">
    <property type="entry name" value="Glutaredoxin"/>
    <property type="match status" value="1"/>
</dbReference>
<dbReference type="PANTHER" id="PTHR46388">
    <property type="entry name" value="NHL REPEAT-CONTAINING PROTEIN 2"/>
    <property type="match status" value="1"/>
</dbReference>
<protein>
    <submittedName>
        <fullName evidence="2">Nhl repeat protein</fullName>
    </submittedName>
</protein>